<dbReference type="RefSeq" id="WP_154405670.1">
    <property type="nucleotide sequence ID" value="NZ_VUNR01000003.1"/>
</dbReference>
<reference evidence="2 3" key="1">
    <citation type="submission" date="2019-08" db="EMBL/GenBank/DDBJ databases">
        <title>In-depth cultivation of the pig gut microbiome towards novel bacterial diversity and tailored functional studies.</title>
        <authorList>
            <person name="Wylensek D."/>
            <person name="Hitch T.C.A."/>
            <person name="Clavel T."/>
        </authorList>
    </citation>
    <scope>NUCLEOTIDE SEQUENCE [LARGE SCALE GENOMIC DNA]</scope>
    <source>
        <strain evidence="2 3">WCA-693-APC-5D-A</strain>
    </source>
</reference>
<dbReference type="GeneID" id="96894590"/>
<dbReference type="AlphaFoldDB" id="A0A6I2U8F1"/>
<dbReference type="GO" id="GO:0008757">
    <property type="term" value="F:S-adenosylmethionine-dependent methyltransferase activity"/>
    <property type="evidence" value="ECO:0007669"/>
    <property type="project" value="InterPro"/>
</dbReference>
<keyword evidence="2" id="KW-0808">Transferase</keyword>
<dbReference type="InterPro" id="IPR013216">
    <property type="entry name" value="Methyltransf_11"/>
</dbReference>
<accession>A0A6I2U8F1</accession>
<evidence type="ECO:0000313" key="3">
    <source>
        <dbReference type="Proteomes" id="UP000433181"/>
    </source>
</evidence>
<keyword evidence="2" id="KW-0489">Methyltransferase</keyword>
<organism evidence="2 3">
    <name type="scientific">Anaerovibrio slackiae</name>
    <dbReference type="NCBI Taxonomy" id="2652309"/>
    <lineage>
        <taxon>Bacteria</taxon>
        <taxon>Bacillati</taxon>
        <taxon>Bacillota</taxon>
        <taxon>Negativicutes</taxon>
        <taxon>Selenomonadales</taxon>
        <taxon>Selenomonadaceae</taxon>
        <taxon>Anaerovibrio</taxon>
    </lineage>
</organism>
<proteinExistence type="predicted"/>
<dbReference type="SUPFAM" id="SSF53335">
    <property type="entry name" value="S-adenosyl-L-methionine-dependent methyltransferases"/>
    <property type="match status" value="1"/>
</dbReference>
<gene>
    <name evidence="2" type="ORF">FYJ84_02105</name>
</gene>
<feature type="domain" description="Methyltransferase type 11" evidence="1">
    <location>
        <begin position="2"/>
        <end position="43"/>
    </location>
</feature>
<comment type="caution">
    <text evidence="2">The sequence shown here is derived from an EMBL/GenBank/DDBJ whole genome shotgun (WGS) entry which is preliminary data.</text>
</comment>
<dbReference type="EMBL" id="VUNR01000003">
    <property type="protein sequence ID" value="MSU07783.1"/>
    <property type="molecule type" value="Genomic_DNA"/>
</dbReference>
<evidence type="ECO:0000259" key="1">
    <source>
        <dbReference type="Pfam" id="PF08241"/>
    </source>
</evidence>
<protein>
    <submittedName>
        <fullName evidence="2">Class I SAM-dependent methyltransferase</fullName>
    </submittedName>
</protein>
<dbReference type="InterPro" id="IPR029063">
    <property type="entry name" value="SAM-dependent_MTases_sf"/>
</dbReference>
<sequence length="52" mass="6108">MHVANILDIPYRGEFFDYVILNHVMEHISDEEAAMQEIQRVLKLVLVLQRLG</sequence>
<dbReference type="Pfam" id="PF08241">
    <property type="entry name" value="Methyltransf_11"/>
    <property type="match status" value="1"/>
</dbReference>
<evidence type="ECO:0000313" key="2">
    <source>
        <dbReference type="EMBL" id="MSU07783.1"/>
    </source>
</evidence>
<keyword evidence="3" id="KW-1185">Reference proteome</keyword>
<dbReference type="Gene3D" id="3.40.50.150">
    <property type="entry name" value="Vaccinia Virus protein VP39"/>
    <property type="match status" value="1"/>
</dbReference>
<dbReference type="Proteomes" id="UP000433181">
    <property type="component" value="Unassembled WGS sequence"/>
</dbReference>
<name>A0A6I2U8F1_9FIRM</name>
<dbReference type="GO" id="GO:0032259">
    <property type="term" value="P:methylation"/>
    <property type="evidence" value="ECO:0007669"/>
    <property type="project" value="UniProtKB-KW"/>
</dbReference>